<dbReference type="Gene3D" id="3.40.50.150">
    <property type="entry name" value="Vaccinia Virus protein VP39"/>
    <property type="match status" value="1"/>
</dbReference>
<evidence type="ECO:0000313" key="5">
    <source>
        <dbReference type="EMBL" id="MDT7830014.1"/>
    </source>
</evidence>
<dbReference type="EC" id="2.1.1.-" evidence="5"/>
<evidence type="ECO:0000256" key="2">
    <source>
        <dbReference type="ARBA" id="ARBA00022603"/>
    </source>
</evidence>
<protein>
    <submittedName>
        <fullName evidence="5">Class I SAM-dependent methyltransferase</fullName>
        <ecNumber evidence="5">2.1.1.-</ecNumber>
    </submittedName>
</protein>
<dbReference type="EMBL" id="JAVTTP010000001">
    <property type="protein sequence ID" value="MDT7830014.1"/>
    <property type="molecule type" value="Genomic_DNA"/>
</dbReference>
<keyword evidence="6" id="KW-1185">Reference proteome</keyword>
<evidence type="ECO:0000256" key="1">
    <source>
        <dbReference type="ARBA" id="ARBA00008361"/>
    </source>
</evidence>
<evidence type="ECO:0000313" key="6">
    <source>
        <dbReference type="Proteomes" id="UP001250656"/>
    </source>
</evidence>
<accession>A0ABU3L8G1</accession>
<reference evidence="5 6" key="1">
    <citation type="submission" date="2023-09" db="EMBL/GenBank/DDBJ databases">
        <title>Novel taxa isolated from Blanes Bay.</title>
        <authorList>
            <person name="Rey-Velasco X."/>
            <person name="Lucena T."/>
        </authorList>
    </citation>
    <scope>NUCLEOTIDE SEQUENCE [LARGE SCALE GENOMIC DNA]</scope>
    <source>
        <strain evidence="5 6">S334</strain>
    </source>
</reference>
<keyword evidence="2 5" id="KW-0489">Methyltransferase</keyword>
<dbReference type="InterPro" id="IPR013216">
    <property type="entry name" value="Methyltransf_11"/>
</dbReference>
<dbReference type="PANTHER" id="PTHR44942">
    <property type="entry name" value="METHYLTRANSF_11 DOMAIN-CONTAINING PROTEIN"/>
    <property type="match status" value="1"/>
</dbReference>
<dbReference type="PANTHER" id="PTHR44942:SF4">
    <property type="entry name" value="METHYLTRANSFERASE TYPE 11 DOMAIN-CONTAINING PROTEIN"/>
    <property type="match status" value="1"/>
</dbReference>
<keyword evidence="3 5" id="KW-0808">Transferase</keyword>
<dbReference type="GO" id="GO:0008168">
    <property type="term" value="F:methyltransferase activity"/>
    <property type="evidence" value="ECO:0007669"/>
    <property type="project" value="UniProtKB-KW"/>
</dbReference>
<dbReference type="Proteomes" id="UP001250656">
    <property type="component" value="Unassembled WGS sequence"/>
</dbReference>
<gene>
    <name evidence="5" type="ORF">RQM65_15205</name>
</gene>
<dbReference type="SUPFAM" id="SSF53335">
    <property type="entry name" value="S-adenosyl-L-methionine-dependent methyltransferases"/>
    <property type="match status" value="1"/>
</dbReference>
<feature type="domain" description="Methyltransferase type 11" evidence="4">
    <location>
        <begin position="38"/>
        <end position="125"/>
    </location>
</feature>
<dbReference type="InterPro" id="IPR029063">
    <property type="entry name" value="SAM-dependent_MTases_sf"/>
</dbReference>
<comment type="similarity">
    <text evidence="1">Belongs to the methyltransferase superfamily.</text>
</comment>
<comment type="caution">
    <text evidence="5">The sequence shown here is derived from an EMBL/GenBank/DDBJ whole genome shotgun (WGS) entry which is preliminary data.</text>
</comment>
<name>A0ABU3L8G1_9FLAO</name>
<dbReference type="RefSeq" id="WP_314016269.1">
    <property type="nucleotide sequence ID" value="NZ_JAVTTP010000001.1"/>
</dbReference>
<evidence type="ECO:0000259" key="4">
    <source>
        <dbReference type="Pfam" id="PF08241"/>
    </source>
</evidence>
<dbReference type="CDD" id="cd02440">
    <property type="entry name" value="AdoMet_MTases"/>
    <property type="match status" value="1"/>
</dbReference>
<sequence length="247" mass="28679">MDNFSKQSALYARYRPHYPKELLSEIYGHVKERKRAWDCGTGNGQLAEKLALEFENVHATDISEEQLKYAVPESNINYIKSSAEEPIFESGMFDLITVAQAIHWFDFENFYKEVVRTSKKDGVFAVIGYGRLTTDSNATKTISDFYDKMFRSHFTENREYLDKGYKTIPFPFLEIGYYEFAATYNWNIKDLSGYMQSWSAVQKFREINGFDPTDGIITELSKDWKSSQTVRFPVFLRLARINPGADT</sequence>
<organism evidence="5 6">
    <name type="scientific">Pricia mediterranea</name>
    <dbReference type="NCBI Taxonomy" id="3076079"/>
    <lineage>
        <taxon>Bacteria</taxon>
        <taxon>Pseudomonadati</taxon>
        <taxon>Bacteroidota</taxon>
        <taxon>Flavobacteriia</taxon>
        <taxon>Flavobacteriales</taxon>
        <taxon>Flavobacteriaceae</taxon>
        <taxon>Pricia</taxon>
    </lineage>
</organism>
<proteinExistence type="inferred from homology"/>
<evidence type="ECO:0000256" key="3">
    <source>
        <dbReference type="ARBA" id="ARBA00022679"/>
    </source>
</evidence>
<dbReference type="Pfam" id="PF08241">
    <property type="entry name" value="Methyltransf_11"/>
    <property type="match status" value="1"/>
</dbReference>
<dbReference type="InterPro" id="IPR051052">
    <property type="entry name" value="Diverse_substrate_MTase"/>
</dbReference>
<dbReference type="GO" id="GO:0032259">
    <property type="term" value="P:methylation"/>
    <property type="evidence" value="ECO:0007669"/>
    <property type="project" value="UniProtKB-KW"/>
</dbReference>